<organism evidence="3 4">
    <name type="scientific">Oesophagostomum dentatum</name>
    <name type="common">Nodular worm</name>
    <dbReference type="NCBI Taxonomy" id="61180"/>
    <lineage>
        <taxon>Eukaryota</taxon>
        <taxon>Metazoa</taxon>
        <taxon>Ecdysozoa</taxon>
        <taxon>Nematoda</taxon>
        <taxon>Chromadorea</taxon>
        <taxon>Rhabditida</taxon>
        <taxon>Rhabditina</taxon>
        <taxon>Rhabditomorpha</taxon>
        <taxon>Strongyloidea</taxon>
        <taxon>Strongylidae</taxon>
        <taxon>Oesophagostomum</taxon>
    </lineage>
</organism>
<dbReference type="PANTHER" id="PTHR43795">
    <property type="entry name" value="BIFUNCTIONAL ASPARTATE AMINOTRANSFERASE AND GLUTAMATE/ASPARTATE-PREPHENATE AMINOTRANSFERASE-RELATED"/>
    <property type="match status" value="1"/>
</dbReference>
<dbReference type="InterPro" id="IPR015424">
    <property type="entry name" value="PyrdxlP-dep_Trfase"/>
</dbReference>
<dbReference type="Pfam" id="PF00155">
    <property type="entry name" value="Aminotran_1_2"/>
    <property type="match status" value="1"/>
</dbReference>
<evidence type="ECO:0000313" key="4">
    <source>
        <dbReference type="Proteomes" id="UP000053660"/>
    </source>
</evidence>
<feature type="domain" description="Aminotransferase class I/classII large" evidence="2">
    <location>
        <begin position="5"/>
        <end position="101"/>
    </location>
</feature>
<dbReference type="GO" id="GO:0008483">
    <property type="term" value="F:transaminase activity"/>
    <property type="evidence" value="ECO:0007669"/>
    <property type="project" value="TreeGrafter"/>
</dbReference>
<dbReference type="GO" id="GO:0006520">
    <property type="term" value="P:amino acid metabolic process"/>
    <property type="evidence" value="ECO:0007669"/>
    <property type="project" value="TreeGrafter"/>
</dbReference>
<dbReference type="InterPro" id="IPR004839">
    <property type="entry name" value="Aminotransferase_I/II_large"/>
</dbReference>
<name>A0A0B1SZC4_OESDE</name>
<dbReference type="GO" id="GO:0030170">
    <property type="term" value="F:pyridoxal phosphate binding"/>
    <property type="evidence" value="ECO:0007669"/>
    <property type="project" value="InterPro"/>
</dbReference>
<sequence length="110" mass="12407">MESPQLDVDAYQRALDDYSARGGIVRAVLIINPHNPLGAVFPPDDVVKLCDWATRNNLVVLIDESFSSCVFAPDSSFRSFLSYRSRLEKPENVMYLWSLSKVGIIFPRKA</sequence>
<dbReference type="PANTHER" id="PTHR43795:SF39">
    <property type="entry name" value="AMINOTRANSFERASE CLASS I_CLASSII DOMAIN-CONTAINING PROTEIN"/>
    <property type="match status" value="1"/>
</dbReference>
<dbReference type="SUPFAM" id="SSF53383">
    <property type="entry name" value="PLP-dependent transferases"/>
    <property type="match status" value="1"/>
</dbReference>
<evidence type="ECO:0000256" key="1">
    <source>
        <dbReference type="ARBA" id="ARBA00022898"/>
    </source>
</evidence>
<dbReference type="OrthoDB" id="5832950at2759"/>
<keyword evidence="1" id="KW-0663">Pyridoxal phosphate</keyword>
<dbReference type="Gene3D" id="3.40.640.10">
    <property type="entry name" value="Type I PLP-dependent aspartate aminotransferase-like (Major domain)"/>
    <property type="match status" value="1"/>
</dbReference>
<keyword evidence="4" id="KW-1185">Reference proteome</keyword>
<gene>
    <name evidence="3" type="ORF">OESDEN_09819</name>
</gene>
<dbReference type="InterPro" id="IPR050478">
    <property type="entry name" value="Ethylene_sulfur-biosynth"/>
</dbReference>
<dbReference type="InterPro" id="IPR015421">
    <property type="entry name" value="PyrdxlP-dep_Trfase_major"/>
</dbReference>
<proteinExistence type="predicted"/>
<reference evidence="3 4" key="1">
    <citation type="submission" date="2014-03" db="EMBL/GenBank/DDBJ databases">
        <title>Draft genome of the hookworm Oesophagostomum dentatum.</title>
        <authorList>
            <person name="Mitreva M."/>
        </authorList>
    </citation>
    <scope>NUCLEOTIDE SEQUENCE [LARGE SCALE GENOMIC DNA]</scope>
    <source>
        <strain evidence="3 4">OD-Hann</strain>
    </source>
</reference>
<evidence type="ECO:0000313" key="3">
    <source>
        <dbReference type="EMBL" id="KHJ90339.1"/>
    </source>
</evidence>
<dbReference type="AlphaFoldDB" id="A0A0B1SZC4"/>
<protein>
    <recommendedName>
        <fullName evidence="2">Aminotransferase class I/classII large domain-containing protein</fullName>
    </recommendedName>
</protein>
<evidence type="ECO:0000259" key="2">
    <source>
        <dbReference type="Pfam" id="PF00155"/>
    </source>
</evidence>
<accession>A0A0B1SZC4</accession>
<dbReference type="Proteomes" id="UP000053660">
    <property type="component" value="Unassembled WGS sequence"/>
</dbReference>
<dbReference type="EMBL" id="KN553138">
    <property type="protein sequence ID" value="KHJ90339.1"/>
    <property type="molecule type" value="Genomic_DNA"/>
</dbReference>